<sequence length="219" mass="24482">MSSCKICKKNNHTDKDCYSRKRSGKTDREEVSKITFLCDNNSNAGWILDSGASSHMTNNENILQKSQPIQTKVGIASHDGYMTATKIGTVDLGNCELNNVLYIPNLKISLMSVSALTEKGGKVIFHRDTVTISKNKNVVLEGRKNLTGLYMIKGTIKETALNVKEEVKARLWHKRLGHVGIDNMKKLLKLSEGIDMKQENVGKCRTILKIVKRAHRPSK</sequence>
<dbReference type="EMBL" id="KK107082">
    <property type="protein sequence ID" value="EZA60109.1"/>
    <property type="molecule type" value="Genomic_DNA"/>
</dbReference>
<feature type="domain" description="Retrovirus-related Pol polyprotein from transposon TNT 1-94-like beta-barrel" evidence="2">
    <location>
        <begin position="46"/>
        <end position="120"/>
    </location>
</feature>
<evidence type="ECO:0000259" key="1">
    <source>
        <dbReference type="Pfam" id="PF13976"/>
    </source>
</evidence>
<evidence type="ECO:0000259" key="2">
    <source>
        <dbReference type="Pfam" id="PF22936"/>
    </source>
</evidence>
<evidence type="ECO:0000313" key="3">
    <source>
        <dbReference type="EMBL" id="EZA60109.1"/>
    </source>
</evidence>
<protein>
    <submittedName>
        <fullName evidence="3">Copia protein</fullName>
    </submittedName>
</protein>
<keyword evidence="4" id="KW-1185">Reference proteome</keyword>
<dbReference type="STRING" id="2015173.A0A026WYD2"/>
<gene>
    <name evidence="3" type="ORF">X777_15267</name>
</gene>
<dbReference type="Proteomes" id="UP000053097">
    <property type="component" value="Unassembled WGS sequence"/>
</dbReference>
<feature type="domain" description="GAG-pre-integrase" evidence="1">
    <location>
        <begin position="148"/>
        <end position="205"/>
    </location>
</feature>
<evidence type="ECO:0000313" key="4">
    <source>
        <dbReference type="Proteomes" id="UP000053097"/>
    </source>
</evidence>
<reference evidence="3 4" key="1">
    <citation type="journal article" date="2014" name="Curr. Biol.">
        <title>The genome of the clonal raider ant Cerapachys biroi.</title>
        <authorList>
            <person name="Oxley P.R."/>
            <person name="Ji L."/>
            <person name="Fetter-Pruneda I."/>
            <person name="McKenzie S.K."/>
            <person name="Li C."/>
            <person name="Hu H."/>
            <person name="Zhang G."/>
            <person name="Kronauer D.J."/>
        </authorList>
    </citation>
    <scope>NUCLEOTIDE SEQUENCE [LARGE SCALE GENOMIC DNA]</scope>
</reference>
<dbReference type="OMA" id="SNAGWIL"/>
<dbReference type="InterPro" id="IPR054722">
    <property type="entry name" value="PolX-like_BBD"/>
</dbReference>
<dbReference type="Pfam" id="PF13976">
    <property type="entry name" value="gag_pre-integrs"/>
    <property type="match status" value="1"/>
</dbReference>
<dbReference type="Pfam" id="PF22936">
    <property type="entry name" value="Pol_BBD"/>
    <property type="match status" value="1"/>
</dbReference>
<proteinExistence type="predicted"/>
<name>A0A026WYD2_OOCBI</name>
<organism evidence="3 4">
    <name type="scientific">Ooceraea biroi</name>
    <name type="common">Clonal raider ant</name>
    <name type="synonym">Cerapachys biroi</name>
    <dbReference type="NCBI Taxonomy" id="2015173"/>
    <lineage>
        <taxon>Eukaryota</taxon>
        <taxon>Metazoa</taxon>
        <taxon>Ecdysozoa</taxon>
        <taxon>Arthropoda</taxon>
        <taxon>Hexapoda</taxon>
        <taxon>Insecta</taxon>
        <taxon>Pterygota</taxon>
        <taxon>Neoptera</taxon>
        <taxon>Endopterygota</taxon>
        <taxon>Hymenoptera</taxon>
        <taxon>Apocrita</taxon>
        <taxon>Aculeata</taxon>
        <taxon>Formicoidea</taxon>
        <taxon>Formicidae</taxon>
        <taxon>Dorylinae</taxon>
        <taxon>Ooceraea</taxon>
    </lineage>
</organism>
<dbReference type="AlphaFoldDB" id="A0A026WYD2"/>
<accession>A0A026WYD2</accession>
<dbReference type="InterPro" id="IPR025724">
    <property type="entry name" value="GAG-pre-integrase_dom"/>
</dbReference>